<sequence length="514" mass="59263">MLIQAGVTFERRLLQQAAQFVLPFCLVENFFSDDADRLCRPTRLKRQCPDVSTEASAARGSCSCEAKVTEAITCLSGHDLTSPCSHFHLWPSRNFLTTLPFFRLYILSAAGREPPGAMHVRQKNVKYVYLAGAIFSLSLILLSLLKTTLNEENNVLAPVSLQFGGPDEALQSLPSTSRTYRILVWDFGQRMARRFLRSYGETEKDPFQFCSVRNCVLDISNDRIGDADAVMFHLHLTKGPHTLPKSRRRRDQFWIFFTDESPLHTFFVTKQYNMSHYNGLFNLSMTYRSDSDVPVPYGRTLQLSDDDTMDVLQDYASSKSKLVAILGSNCGGANLRWPYVRELSKHVKVDIYGGCGTRVCPGHFTRDCDVIEKYKFYLAFENSNCREYITEKMWWNAYHKEVVPVVMGATREEYARLAPPHSFIHVEDFRDPQELAVYLVYLDGNATAYNEYFAWKRRYVVRNEHGYFGSPSLHLCRMCEAVNRFQGMTKVYKDLDSFWNPKRDCRPPVWEPTY</sequence>
<gene>
    <name evidence="1" type="ORF">HPB50_023773</name>
</gene>
<organism evidence="1 2">
    <name type="scientific">Hyalomma asiaticum</name>
    <name type="common">Tick</name>
    <dbReference type="NCBI Taxonomy" id="266040"/>
    <lineage>
        <taxon>Eukaryota</taxon>
        <taxon>Metazoa</taxon>
        <taxon>Ecdysozoa</taxon>
        <taxon>Arthropoda</taxon>
        <taxon>Chelicerata</taxon>
        <taxon>Arachnida</taxon>
        <taxon>Acari</taxon>
        <taxon>Parasitiformes</taxon>
        <taxon>Ixodida</taxon>
        <taxon>Ixodoidea</taxon>
        <taxon>Ixodidae</taxon>
        <taxon>Hyalomminae</taxon>
        <taxon>Hyalomma</taxon>
    </lineage>
</organism>
<dbReference type="EMBL" id="CM023488">
    <property type="protein sequence ID" value="KAH6924738.1"/>
    <property type="molecule type" value="Genomic_DNA"/>
</dbReference>
<comment type="caution">
    <text evidence="1">The sequence shown here is derived from an EMBL/GenBank/DDBJ whole genome shotgun (WGS) entry which is preliminary data.</text>
</comment>
<evidence type="ECO:0000313" key="2">
    <source>
        <dbReference type="Proteomes" id="UP000821845"/>
    </source>
</evidence>
<proteinExistence type="predicted"/>
<name>A0ACB7RTM7_HYAAI</name>
<accession>A0ACB7RTM7</accession>
<evidence type="ECO:0000313" key="1">
    <source>
        <dbReference type="EMBL" id="KAH6924738.1"/>
    </source>
</evidence>
<keyword evidence="2" id="KW-1185">Reference proteome</keyword>
<protein>
    <submittedName>
        <fullName evidence="1">Uncharacterized protein</fullName>
    </submittedName>
</protein>
<dbReference type="Proteomes" id="UP000821845">
    <property type="component" value="Chromosome 8"/>
</dbReference>
<reference evidence="1" key="1">
    <citation type="submission" date="2020-05" db="EMBL/GenBank/DDBJ databases">
        <title>Large-scale comparative analyses of tick genomes elucidate their genetic diversity and vector capacities.</title>
        <authorList>
            <person name="Jia N."/>
            <person name="Wang J."/>
            <person name="Shi W."/>
            <person name="Du L."/>
            <person name="Sun Y."/>
            <person name="Zhan W."/>
            <person name="Jiang J."/>
            <person name="Wang Q."/>
            <person name="Zhang B."/>
            <person name="Ji P."/>
            <person name="Sakyi L.B."/>
            <person name="Cui X."/>
            <person name="Yuan T."/>
            <person name="Jiang B."/>
            <person name="Yang W."/>
            <person name="Lam T.T.-Y."/>
            <person name="Chang Q."/>
            <person name="Ding S."/>
            <person name="Wang X."/>
            <person name="Zhu J."/>
            <person name="Ruan X."/>
            <person name="Zhao L."/>
            <person name="Wei J."/>
            <person name="Que T."/>
            <person name="Du C."/>
            <person name="Cheng J."/>
            <person name="Dai P."/>
            <person name="Han X."/>
            <person name="Huang E."/>
            <person name="Gao Y."/>
            <person name="Liu J."/>
            <person name="Shao H."/>
            <person name="Ye R."/>
            <person name="Li L."/>
            <person name="Wei W."/>
            <person name="Wang X."/>
            <person name="Wang C."/>
            <person name="Yang T."/>
            <person name="Huo Q."/>
            <person name="Li W."/>
            <person name="Guo W."/>
            <person name="Chen H."/>
            <person name="Zhou L."/>
            <person name="Ni X."/>
            <person name="Tian J."/>
            <person name="Zhou Y."/>
            <person name="Sheng Y."/>
            <person name="Liu T."/>
            <person name="Pan Y."/>
            <person name="Xia L."/>
            <person name="Li J."/>
            <person name="Zhao F."/>
            <person name="Cao W."/>
        </authorList>
    </citation>
    <scope>NUCLEOTIDE SEQUENCE</scope>
    <source>
        <strain evidence="1">Hyas-2018</strain>
    </source>
</reference>